<dbReference type="GO" id="GO:0015562">
    <property type="term" value="F:efflux transmembrane transporter activity"/>
    <property type="evidence" value="ECO:0007669"/>
    <property type="project" value="TreeGrafter"/>
</dbReference>
<dbReference type="Pfam" id="PF25917">
    <property type="entry name" value="BSH_RND"/>
    <property type="match status" value="1"/>
</dbReference>
<dbReference type="Pfam" id="PF25944">
    <property type="entry name" value="Beta-barrel_RND"/>
    <property type="match status" value="1"/>
</dbReference>
<dbReference type="Gene3D" id="2.40.420.20">
    <property type="match status" value="1"/>
</dbReference>
<dbReference type="FunFam" id="2.40.420.20:FF:000001">
    <property type="entry name" value="Efflux RND transporter periplasmic adaptor subunit"/>
    <property type="match status" value="1"/>
</dbReference>
<evidence type="ECO:0000256" key="4">
    <source>
        <dbReference type="ARBA" id="ARBA00022519"/>
    </source>
</evidence>
<evidence type="ECO:0000256" key="3">
    <source>
        <dbReference type="ARBA" id="ARBA00022475"/>
    </source>
</evidence>
<dbReference type="RefSeq" id="WP_103707483.1">
    <property type="nucleotide sequence ID" value="NZ_PQGA01000027.1"/>
</dbReference>
<dbReference type="EMBL" id="PQGA01000027">
    <property type="protein sequence ID" value="POR46052.1"/>
    <property type="molecule type" value="Genomic_DNA"/>
</dbReference>
<feature type="domain" description="Multidrug resistance protein MdtA-like beta-barrel" evidence="10">
    <location>
        <begin position="259"/>
        <end position="343"/>
    </location>
</feature>
<dbReference type="NCBIfam" id="TIGR01730">
    <property type="entry name" value="RND_mfp"/>
    <property type="match status" value="1"/>
</dbReference>
<feature type="domain" description="YknX-like C-terminal permuted SH3-like" evidence="11">
    <location>
        <begin position="348"/>
        <end position="416"/>
    </location>
</feature>
<dbReference type="AlphaFoldDB" id="A0A2S4LUC6"/>
<dbReference type="OrthoDB" id="9783047at2"/>
<dbReference type="InterPro" id="IPR058637">
    <property type="entry name" value="YknX-like_C"/>
</dbReference>
<evidence type="ECO:0000313" key="12">
    <source>
        <dbReference type="EMBL" id="POR46052.1"/>
    </source>
</evidence>
<feature type="compositionally biased region" description="Basic and acidic residues" evidence="6">
    <location>
        <begin position="1"/>
        <end position="15"/>
    </location>
</feature>
<gene>
    <name evidence="12" type="ORF">B0G62_12734</name>
</gene>
<feature type="region of interest" description="Disordered" evidence="6">
    <location>
        <begin position="417"/>
        <end position="458"/>
    </location>
</feature>
<dbReference type="GO" id="GO:0030313">
    <property type="term" value="C:cell envelope"/>
    <property type="evidence" value="ECO:0007669"/>
    <property type="project" value="UniProtKB-SubCell"/>
</dbReference>
<evidence type="ECO:0000259" key="9">
    <source>
        <dbReference type="Pfam" id="PF25917"/>
    </source>
</evidence>
<feature type="region of interest" description="Disordered" evidence="6">
    <location>
        <begin position="1"/>
        <end position="27"/>
    </location>
</feature>
<feature type="domain" description="Multidrug resistance protein MdtA-like barrel-sandwich hybrid" evidence="9">
    <location>
        <begin position="114"/>
        <end position="254"/>
    </location>
</feature>
<dbReference type="PANTHER" id="PTHR30469">
    <property type="entry name" value="MULTIDRUG RESISTANCE PROTEIN MDTA"/>
    <property type="match status" value="1"/>
</dbReference>
<feature type="transmembrane region" description="Helical" evidence="7">
    <location>
        <begin position="33"/>
        <end position="50"/>
    </location>
</feature>
<evidence type="ECO:0000256" key="2">
    <source>
        <dbReference type="ARBA" id="ARBA00009477"/>
    </source>
</evidence>
<evidence type="ECO:0000259" key="8">
    <source>
        <dbReference type="Pfam" id="PF25876"/>
    </source>
</evidence>
<dbReference type="Proteomes" id="UP000237381">
    <property type="component" value="Unassembled WGS sequence"/>
</dbReference>
<dbReference type="InterPro" id="IPR058625">
    <property type="entry name" value="MdtA-like_BSH"/>
</dbReference>
<dbReference type="InterPro" id="IPR006143">
    <property type="entry name" value="RND_pump_MFP"/>
</dbReference>
<proteinExistence type="inferred from homology"/>
<name>A0A2S4LUC6_9BURK</name>
<evidence type="ECO:0000256" key="5">
    <source>
        <dbReference type="ARBA" id="ARBA00023136"/>
    </source>
</evidence>
<dbReference type="GO" id="GO:1990281">
    <property type="term" value="C:efflux pump complex"/>
    <property type="evidence" value="ECO:0007669"/>
    <property type="project" value="TreeGrafter"/>
</dbReference>
<dbReference type="InterPro" id="IPR058626">
    <property type="entry name" value="MdtA-like_b-barrel"/>
</dbReference>
<dbReference type="Gene3D" id="1.10.287.470">
    <property type="entry name" value="Helix hairpin bin"/>
    <property type="match status" value="1"/>
</dbReference>
<evidence type="ECO:0000256" key="6">
    <source>
        <dbReference type="SAM" id="MobiDB-lite"/>
    </source>
</evidence>
<dbReference type="Pfam" id="PF25989">
    <property type="entry name" value="YknX_C"/>
    <property type="match status" value="1"/>
</dbReference>
<comment type="similarity">
    <text evidence="2">Belongs to the membrane fusion protein (MFP) (TC 8.A.1) family.</text>
</comment>
<dbReference type="SUPFAM" id="SSF111369">
    <property type="entry name" value="HlyD-like secretion proteins"/>
    <property type="match status" value="1"/>
</dbReference>
<feature type="compositionally biased region" description="Low complexity" evidence="6">
    <location>
        <begin position="424"/>
        <end position="444"/>
    </location>
</feature>
<reference evidence="12 13" key="1">
    <citation type="submission" date="2018-01" db="EMBL/GenBank/DDBJ databases">
        <title>Genomic Encyclopedia of Type Strains, Phase III (KMG-III): the genomes of soil and plant-associated and newly described type strains.</title>
        <authorList>
            <person name="Whitman W."/>
        </authorList>
    </citation>
    <scope>NUCLEOTIDE SEQUENCE [LARGE SCALE GENOMIC DNA]</scope>
    <source>
        <strain evidence="12 13">JCM 18070</strain>
    </source>
</reference>
<evidence type="ECO:0000256" key="7">
    <source>
        <dbReference type="SAM" id="Phobius"/>
    </source>
</evidence>
<dbReference type="Gene3D" id="2.40.50.100">
    <property type="match status" value="1"/>
</dbReference>
<keyword evidence="7" id="KW-1133">Transmembrane helix</keyword>
<comment type="caution">
    <text evidence="12">The sequence shown here is derived from an EMBL/GenBank/DDBJ whole genome shotgun (WGS) entry which is preliminary data.</text>
</comment>
<keyword evidence="7" id="KW-0812">Transmembrane</keyword>
<evidence type="ECO:0000256" key="1">
    <source>
        <dbReference type="ARBA" id="ARBA00004236"/>
    </source>
</evidence>
<feature type="domain" description="Multidrug resistance protein MdtA-like alpha-helical hairpin" evidence="8">
    <location>
        <begin position="153"/>
        <end position="222"/>
    </location>
</feature>
<accession>A0A2S4LUC6</accession>
<organism evidence="12 13">
    <name type="scientific">Paraburkholderia eburnea</name>
    <dbReference type="NCBI Taxonomy" id="1189126"/>
    <lineage>
        <taxon>Bacteria</taxon>
        <taxon>Pseudomonadati</taxon>
        <taxon>Pseudomonadota</taxon>
        <taxon>Betaproteobacteria</taxon>
        <taxon>Burkholderiales</taxon>
        <taxon>Burkholderiaceae</taxon>
        <taxon>Paraburkholderia</taxon>
    </lineage>
</organism>
<evidence type="ECO:0000259" key="10">
    <source>
        <dbReference type="Pfam" id="PF25944"/>
    </source>
</evidence>
<keyword evidence="5 7" id="KW-0472">Membrane</keyword>
<evidence type="ECO:0000313" key="13">
    <source>
        <dbReference type="Proteomes" id="UP000237381"/>
    </source>
</evidence>
<keyword evidence="4" id="KW-0997">Cell inner membrane</keyword>
<dbReference type="Pfam" id="PF25876">
    <property type="entry name" value="HH_MFP_RND"/>
    <property type="match status" value="1"/>
</dbReference>
<dbReference type="PANTHER" id="PTHR30469:SF12">
    <property type="entry name" value="MULTIDRUG RESISTANCE PROTEIN MDTA"/>
    <property type="match status" value="1"/>
</dbReference>
<dbReference type="InterPro" id="IPR058624">
    <property type="entry name" value="MdtA-like_HH"/>
</dbReference>
<dbReference type="NCBIfam" id="NF008589">
    <property type="entry name" value="PRK11556.1"/>
    <property type="match status" value="1"/>
</dbReference>
<comment type="subcellular location">
    <subcellularLocation>
        <location evidence="1">Cell membrane</location>
    </subcellularLocation>
</comment>
<sequence length="458" mass="48380">MDQQEKRPDSPRRDTPPSPATGAAAPRKSRGKLIAIAVVLIVAAIVLLRWQPWNRNANGAGAPNAASGGGRHMGRSGASAFANMPQPVSVATATAGDMPIVITALGTVTPLADITVRTQLSGTLQSVNFQEGQMVNKGDVLAQIDPRPYQISLANAEGQLARDQALLATARLDLKRYQTLLAQDSIASQQVDTQASLVKQYEGTVKSDQANIDTYKLDLTYARVTAPVSGRVGLRQVDPGNYVTPGDTNGLVVLTQLQPISVIFTTSEDNLPSIMKQLHAGTKMSVAAYDRSNTTLLENGFVQTIDNQIDTTTGTVKLRASFANNDQSLFPNQFVNARLLVDTIHNAVIVPTSAVLNGSQGQYVYVVKPDNTVTVRVVKVGPVDAERTSIASGLAVGERVVIDGSDRLREGAKITIPAEHPRHASGARGASGASWAGAASGASGAHHHRRHASETSGQ</sequence>
<evidence type="ECO:0000259" key="11">
    <source>
        <dbReference type="Pfam" id="PF25989"/>
    </source>
</evidence>
<dbReference type="Gene3D" id="2.40.30.170">
    <property type="match status" value="1"/>
</dbReference>
<keyword evidence="13" id="KW-1185">Reference proteome</keyword>
<keyword evidence="3" id="KW-1003">Cell membrane</keyword>
<protein>
    <submittedName>
        <fullName evidence="12">Multidrug efflux system membrane fusion protein</fullName>
    </submittedName>
</protein>